<sequence>MLSRSLVSLIAGIIAFSSLSQAAPAPIEERDLVPRDVWTPKILYPREMIIWKSGYRHNVTWDTSTQPEQVTNPTGKIQLRKDNFTQPAVLAEGFQLSDGRVEITVPYVQPGCGYQLVLIGDSGNFSPEFIIASEGD</sequence>
<evidence type="ECO:0000256" key="1">
    <source>
        <dbReference type="SAM" id="SignalP"/>
    </source>
</evidence>
<comment type="caution">
    <text evidence="2">The sequence shown here is derived from an EMBL/GenBank/DDBJ whole genome shotgun (WGS) entry which is preliminary data.</text>
</comment>
<dbReference type="EMBL" id="NBII01000007">
    <property type="protein sequence ID" value="PAV17060.1"/>
    <property type="molecule type" value="Genomic_DNA"/>
</dbReference>
<protein>
    <submittedName>
        <fullName evidence="2">Uncharacterized protein</fullName>
    </submittedName>
</protein>
<reference evidence="2 3" key="1">
    <citation type="journal article" date="2017" name="Mol. Ecol.">
        <title>Comparative and population genomic landscape of Phellinus noxius: A hypervariable fungus causing root rot in trees.</title>
        <authorList>
            <person name="Chung C.L."/>
            <person name="Lee T.J."/>
            <person name="Akiba M."/>
            <person name="Lee H.H."/>
            <person name="Kuo T.H."/>
            <person name="Liu D."/>
            <person name="Ke H.M."/>
            <person name="Yokoi T."/>
            <person name="Roa M.B."/>
            <person name="Lu M.J."/>
            <person name="Chang Y.Y."/>
            <person name="Ann P.J."/>
            <person name="Tsai J.N."/>
            <person name="Chen C.Y."/>
            <person name="Tzean S.S."/>
            <person name="Ota Y."/>
            <person name="Hattori T."/>
            <person name="Sahashi N."/>
            <person name="Liou R.F."/>
            <person name="Kikuchi T."/>
            <person name="Tsai I.J."/>
        </authorList>
    </citation>
    <scope>NUCLEOTIDE SEQUENCE [LARGE SCALE GENOMIC DNA]</scope>
    <source>
        <strain evidence="2 3">FFPRI411160</strain>
    </source>
</reference>
<organism evidence="2 3">
    <name type="scientific">Pyrrhoderma noxium</name>
    <dbReference type="NCBI Taxonomy" id="2282107"/>
    <lineage>
        <taxon>Eukaryota</taxon>
        <taxon>Fungi</taxon>
        <taxon>Dikarya</taxon>
        <taxon>Basidiomycota</taxon>
        <taxon>Agaricomycotina</taxon>
        <taxon>Agaricomycetes</taxon>
        <taxon>Hymenochaetales</taxon>
        <taxon>Hymenochaetaceae</taxon>
        <taxon>Pyrrhoderma</taxon>
    </lineage>
</organism>
<keyword evidence="1" id="KW-0732">Signal</keyword>
<keyword evidence="3" id="KW-1185">Reference proteome</keyword>
<dbReference type="Proteomes" id="UP000217199">
    <property type="component" value="Unassembled WGS sequence"/>
</dbReference>
<name>A0A286UBW1_9AGAM</name>
<dbReference type="STRING" id="2282107.A0A286UBW1"/>
<gene>
    <name evidence="2" type="ORF">PNOK_0712400</name>
</gene>
<feature type="chain" id="PRO_5013951219" evidence="1">
    <location>
        <begin position="23"/>
        <end position="136"/>
    </location>
</feature>
<accession>A0A286UBW1</accession>
<feature type="signal peptide" evidence="1">
    <location>
        <begin position="1"/>
        <end position="22"/>
    </location>
</feature>
<evidence type="ECO:0000313" key="2">
    <source>
        <dbReference type="EMBL" id="PAV17060.1"/>
    </source>
</evidence>
<dbReference type="OrthoDB" id="2317741at2759"/>
<dbReference type="InParanoid" id="A0A286UBW1"/>
<evidence type="ECO:0000313" key="3">
    <source>
        <dbReference type="Proteomes" id="UP000217199"/>
    </source>
</evidence>
<proteinExistence type="predicted"/>
<dbReference type="AlphaFoldDB" id="A0A286UBW1"/>